<proteinExistence type="predicted"/>
<dbReference type="GeneID" id="19012686"/>
<feature type="signal peptide" evidence="2">
    <location>
        <begin position="1"/>
        <end position="28"/>
    </location>
</feature>
<dbReference type="Gene3D" id="2.60.120.620">
    <property type="entry name" value="q2cbj1_9rhob like domain"/>
    <property type="match status" value="1"/>
</dbReference>
<protein>
    <recommendedName>
        <fullName evidence="5">Prolyl 4-hydroxylase alpha subunit Fe(2+) 2OG dioxygenase domain-containing protein</fullName>
    </recommendedName>
</protein>
<sequence length="381" mass="43666">MQRRGMHRFSVLLIFDLFALLMLGTTRGNDFDGTIARTRTRTRTRKGGGYVDDYDFDATVDDDARFGGGVQGWAAESSERNLYSLSSSTTRQKSRRKSTSSSSFSVLQNARKSDVRLHPYPHVVIENCLPDDVYEELEKFYPKHEDIVQIAKPGRTSIAANTRVDLRASMVLSSKKQIVSKAWEEFIRYHSSREFYEEVIDLFGEEVFTKYHGRLEEKYGLKLREMETEVRLMSRKKNPATVTLDAQIGVNTPVIKGQSRVRGLHVDNAHELYAGLLYFRDKNDPAKGGNLEVFECLLGAGACEEYSEAERWKHRKKIGWDVQFKNSGDFKLVAEVPYEKNQFVMFINSNSSYHAVSPRSASAYPRRLINIAANEYYKKEN</sequence>
<dbReference type="AlphaFoldDB" id="K8ELD6"/>
<feature type="chain" id="PRO_5003919449" description="Prolyl 4-hydroxylase alpha subunit Fe(2+) 2OG dioxygenase domain-containing protein" evidence="2">
    <location>
        <begin position="29"/>
        <end position="381"/>
    </location>
</feature>
<gene>
    <name evidence="3" type="ordered locus">Bathy12g00450</name>
</gene>
<dbReference type="KEGG" id="bpg:Bathy12g00450"/>
<evidence type="ECO:0000256" key="2">
    <source>
        <dbReference type="SAM" id="SignalP"/>
    </source>
</evidence>
<evidence type="ECO:0008006" key="5">
    <source>
        <dbReference type="Google" id="ProtNLM"/>
    </source>
</evidence>
<evidence type="ECO:0000313" key="3">
    <source>
        <dbReference type="EMBL" id="CCO18856.1"/>
    </source>
</evidence>
<dbReference type="Proteomes" id="UP000198341">
    <property type="component" value="Chromosome 12"/>
</dbReference>
<organism evidence="3 4">
    <name type="scientific">Bathycoccus prasinos</name>
    <dbReference type="NCBI Taxonomy" id="41875"/>
    <lineage>
        <taxon>Eukaryota</taxon>
        <taxon>Viridiplantae</taxon>
        <taxon>Chlorophyta</taxon>
        <taxon>Mamiellophyceae</taxon>
        <taxon>Mamiellales</taxon>
        <taxon>Bathycoccaceae</taxon>
        <taxon>Bathycoccus</taxon>
    </lineage>
</organism>
<keyword evidence="4" id="KW-1185">Reference proteome</keyword>
<dbReference type="RefSeq" id="XP_007509741.1">
    <property type="nucleotide sequence ID" value="XM_007509679.1"/>
</dbReference>
<keyword evidence="2" id="KW-0732">Signal</keyword>
<evidence type="ECO:0000313" key="4">
    <source>
        <dbReference type="Proteomes" id="UP000198341"/>
    </source>
</evidence>
<evidence type="ECO:0000256" key="1">
    <source>
        <dbReference type="SAM" id="MobiDB-lite"/>
    </source>
</evidence>
<feature type="region of interest" description="Disordered" evidence="1">
    <location>
        <begin position="84"/>
        <end position="105"/>
    </location>
</feature>
<reference evidence="3 4" key="1">
    <citation type="submission" date="2011-10" db="EMBL/GenBank/DDBJ databases">
        <authorList>
            <person name="Genoscope - CEA"/>
        </authorList>
    </citation>
    <scope>NUCLEOTIDE SEQUENCE [LARGE SCALE GENOMIC DNA]</scope>
    <source>
        <strain evidence="3 4">RCC 1105</strain>
    </source>
</reference>
<dbReference type="EMBL" id="FO082267">
    <property type="protein sequence ID" value="CCO18856.1"/>
    <property type="molecule type" value="Genomic_DNA"/>
</dbReference>
<accession>K8ELD6</accession>
<name>K8ELD6_9CHLO</name>